<name>A0A517PCT4_9PLAN</name>
<reference evidence="1 2" key="1">
    <citation type="submission" date="2019-02" db="EMBL/GenBank/DDBJ databases">
        <title>Deep-cultivation of Planctomycetes and their phenomic and genomic characterization uncovers novel biology.</title>
        <authorList>
            <person name="Wiegand S."/>
            <person name="Jogler M."/>
            <person name="Boedeker C."/>
            <person name="Pinto D."/>
            <person name="Vollmers J."/>
            <person name="Rivas-Marin E."/>
            <person name="Kohn T."/>
            <person name="Peeters S.H."/>
            <person name="Heuer A."/>
            <person name="Rast P."/>
            <person name="Oberbeckmann S."/>
            <person name="Bunk B."/>
            <person name="Jeske O."/>
            <person name="Meyerdierks A."/>
            <person name="Storesund J.E."/>
            <person name="Kallscheuer N."/>
            <person name="Luecker S."/>
            <person name="Lage O.M."/>
            <person name="Pohl T."/>
            <person name="Merkel B.J."/>
            <person name="Hornburger P."/>
            <person name="Mueller R.-W."/>
            <person name="Bruemmer F."/>
            <person name="Labrenz M."/>
            <person name="Spormann A.M."/>
            <person name="Op den Camp H."/>
            <person name="Overmann J."/>
            <person name="Amann R."/>
            <person name="Jetten M.S.M."/>
            <person name="Mascher T."/>
            <person name="Medema M.H."/>
            <person name="Devos D.P."/>
            <person name="Kaster A.-K."/>
            <person name="Ovreas L."/>
            <person name="Rohde M."/>
            <person name="Galperin M.Y."/>
            <person name="Jogler C."/>
        </authorList>
    </citation>
    <scope>NUCLEOTIDE SEQUENCE [LARGE SCALE GENOMIC DNA]</scope>
    <source>
        <strain evidence="1 2">CA12</strain>
    </source>
</reference>
<sequence>MVRNWNNSSTFSDSIMADQTSFPVIICPVQCFDRTRENPFPLYVKWYWIDPDRLSVSKRQELREVLVAGNRSPHSPKGFDEVVVTVSSASLPSGRTLLRFREHFQEVPQNDRESFMSANSAASRGANIGGIDPDYTEDEQGRPISMYEMIQHVSGQEFPIIMGDPGSVLRLGPTPAVNTKKWNVKRANCIAQFLEVVERIQESDWRRSPHTATWTASRHGGDTTVQETAFPTDHQSQAVLAYFRQLHAKDKLFAKACETYLEHVGDQRKRVWVHHEKEQFVALVDSPPAPYDAGGATRRQVLQMYMYGAGLLHSSADYGDDKRLSQLIEERGHAYALTVLNSCLMDFLRCAAKVYPVIRQDYEHWVSTQGLTPPTRQSIKDLFRNISTPPCNGGEPST</sequence>
<organism evidence="1 2">
    <name type="scientific">Alienimonas californiensis</name>
    <dbReference type="NCBI Taxonomy" id="2527989"/>
    <lineage>
        <taxon>Bacteria</taxon>
        <taxon>Pseudomonadati</taxon>
        <taxon>Planctomycetota</taxon>
        <taxon>Planctomycetia</taxon>
        <taxon>Planctomycetales</taxon>
        <taxon>Planctomycetaceae</taxon>
        <taxon>Alienimonas</taxon>
    </lineage>
</organism>
<dbReference type="Proteomes" id="UP000318741">
    <property type="component" value="Chromosome"/>
</dbReference>
<keyword evidence="2" id="KW-1185">Reference proteome</keyword>
<evidence type="ECO:0000313" key="2">
    <source>
        <dbReference type="Proteomes" id="UP000318741"/>
    </source>
</evidence>
<proteinExistence type="predicted"/>
<protein>
    <submittedName>
        <fullName evidence="1">Uncharacterized protein</fullName>
    </submittedName>
</protein>
<accession>A0A517PCT4</accession>
<evidence type="ECO:0000313" key="1">
    <source>
        <dbReference type="EMBL" id="QDT17189.1"/>
    </source>
</evidence>
<dbReference type="KEGG" id="acaf:CA12_33010"/>
<gene>
    <name evidence="1" type="ORF">CA12_33010</name>
</gene>
<dbReference type="EMBL" id="CP036265">
    <property type="protein sequence ID" value="QDT17189.1"/>
    <property type="molecule type" value="Genomic_DNA"/>
</dbReference>
<dbReference type="AlphaFoldDB" id="A0A517PCT4"/>